<feature type="compositionally biased region" description="Basic and acidic residues" evidence="1">
    <location>
        <begin position="37"/>
        <end position="53"/>
    </location>
</feature>
<accession>A0ABN7VRJ7</accession>
<proteinExistence type="predicted"/>
<feature type="region of interest" description="Disordered" evidence="1">
    <location>
        <begin position="35"/>
        <end position="60"/>
    </location>
</feature>
<evidence type="ECO:0000313" key="2">
    <source>
        <dbReference type="EMBL" id="CAG8794419.1"/>
    </source>
</evidence>
<comment type="caution">
    <text evidence="2">The sequence shown here is derived from an EMBL/GenBank/DDBJ whole genome shotgun (WGS) entry which is preliminary data.</text>
</comment>
<reference evidence="2 3" key="1">
    <citation type="submission" date="2021-06" db="EMBL/GenBank/DDBJ databases">
        <authorList>
            <person name="Kallberg Y."/>
            <person name="Tangrot J."/>
            <person name="Rosling A."/>
        </authorList>
    </citation>
    <scope>NUCLEOTIDE SEQUENCE [LARGE SCALE GENOMIC DNA]</scope>
    <source>
        <strain evidence="2 3">120-4 pot B 10/14</strain>
    </source>
</reference>
<name>A0ABN7VRJ7_GIGMA</name>
<protein>
    <submittedName>
        <fullName evidence="2">25349_t:CDS:1</fullName>
    </submittedName>
</protein>
<evidence type="ECO:0000256" key="1">
    <source>
        <dbReference type="SAM" id="MobiDB-lite"/>
    </source>
</evidence>
<gene>
    <name evidence="2" type="ORF">GMARGA_LOCUS21775</name>
</gene>
<dbReference type="Proteomes" id="UP000789901">
    <property type="component" value="Unassembled WGS sequence"/>
</dbReference>
<keyword evidence="3" id="KW-1185">Reference proteome</keyword>
<sequence>MTVLPNMAATGGKASLVKASNAKFLDAKILSSTTRNTDLDQSRSESDIVRFESRSSLNNR</sequence>
<evidence type="ECO:0000313" key="3">
    <source>
        <dbReference type="Proteomes" id="UP000789901"/>
    </source>
</evidence>
<dbReference type="EMBL" id="CAJVQB010020429">
    <property type="protein sequence ID" value="CAG8794419.1"/>
    <property type="molecule type" value="Genomic_DNA"/>
</dbReference>
<organism evidence="2 3">
    <name type="scientific">Gigaspora margarita</name>
    <dbReference type="NCBI Taxonomy" id="4874"/>
    <lineage>
        <taxon>Eukaryota</taxon>
        <taxon>Fungi</taxon>
        <taxon>Fungi incertae sedis</taxon>
        <taxon>Mucoromycota</taxon>
        <taxon>Glomeromycotina</taxon>
        <taxon>Glomeromycetes</taxon>
        <taxon>Diversisporales</taxon>
        <taxon>Gigasporaceae</taxon>
        <taxon>Gigaspora</taxon>
    </lineage>
</organism>